<evidence type="ECO:0008006" key="5">
    <source>
        <dbReference type="Google" id="ProtNLM"/>
    </source>
</evidence>
<dbReference type="SMART" id="SM00015">
    <property type="entry name" value="IQ"/>
    <property type="match status" value="2"/>
</dbReference>
<gene>
    <name evidence="3" type="ORF">OIU84_001703</name>
</gene>
<dbReference type="PANTHER" id="PTHR32295">
    <property type="entry name" value="IQ-DOMAIN 5-RELATED"/>
    <property type="match status" value="1"/>
</dbReference>
<dbReference type="PROSITE" id="PS50096">
    <property type="entry name" value="IQ"/>
    <property type="match status" value="2"/>
</dbReference>
<proteinExistence type="inferred from homology"/>
<keyword evidence="4" id="KW-1185">Reference proteome</keyword>
<dbReference type="InterPro" id="IPR000048">
    <property type="entry name" value="IQ_motif_EF-hand-BS"/>
</dbReference>
<name>A0AAD6K7R9_9ROSI</name>
<dbReference type="Proteomes" id="UP001162972">
    <property type="component" value="Chromosome 12"/>
</dbReference>
<evidence type="ECO:0000256" key="2">
    <source>
        <dbReference type="ARBA" id="ARBA00024341"/>
    </source>
</evidence>
<sequence>MGDRYSLRWQQTESLCSLATQHTHATPKFQRGTRSSSCKKGPVKKGYKCNLVECFENEEAVSLLELVPNSVSILAEQTGAMGRKSPAKWIKTVLFGKKSSKSLIVKRREKNVNEKETLVSDRALEADLNSVPPVVTWTAPTTTNITERMLEPESRETTELSHDGGILSAENQDANHSQLYTPDIPPSDAEKIRLDEAATIAQAAFRGFMARRAFQALKGIIRLQALIRGHLVRRQAVATLCCVLGVVKLQAVARGRMVRNSEIGYEVHKICSLVKLPEGKLAHSSGVGLQMAKLSSNAFVRK</sequence>
<protein>
    <recommendedName>
        <fullName evidence="5">DUF4005 domain-containing protein</fullName>
    </recommendedName>
</protein>
<dbReference type="Pfam" id="PF00612">
    <property type="entry name" value="IQ"/>
    <property type="match status" value="2"/>
</dbReference>
<accession>A0AAD6K7R9</accession>
<dbReference type="GO" id="GO:0005516">
    <property type="term" value="F:calmodulin binding"/>
    <property type="evidence" value="ECO:0007669"/>
    <property type="project" value="UniProtKB-KW"/>
</dbReference>
<dbReference type="PANTHER" id="PTHR32295:SF281">
    <property type="entry name" value="PROTEIN IQ-DOMAIN 31"/>
    <property type="match status" value="1"/>
</dbReference>
<dbReference type="Gene3D" id="1.20.5.190">
    <property type="match status" value="1"/>
</dbReference>
<evidence type="ECO:0000313" key="4">
    <source>
        <dbReference type="Proteomes" id="UP001162972"/>
    </source>
</evidence>
<dbReference type="AlphaFoldDB" id="A0AAD6K7R9"/>
<comment type="similarity">
    <text evidence="2">Belongs to the IQD family.</text>
</comment>
<dbReference type="CDD" id="cd23767">
    <property type="entry name" value="IQCD"/>
    <property type="match status" value="1"/>
</dbReference>
<evidence type="ECO:0000256" key="1">
    <source>
        <dbReference type="ARBA" id="ARBA00022860"/>
    </source>
</evidence>
<dbReference type="EMBL" id="JAPFFJ010000010">
    <property type="protein sequence ID" value="KAJ6418382.1"/>
    <property type="molecule type" value="Genomic_DNA"/>
</dbReference>
<reference evidence="3 4" key="1">
    <citation type="journal article" date="2023" name="Int. J. Mol. Sci.">
        <title>De Novo Assembly and Annotation of 11 Diverse Shrub Willow (Salix) Genomes Reveals Novel Gene Organization in Sex-Linked Regions.</title>
        <authorList>
            <person name="Hyden B."/>
            <person name="Feng K."/>
            <person name="Yates T.B."/>
            <person name="Jawdy S."/>
            <person name="Cereghino C."/>
            <person name="Smart L.B."/>
            <person name="Muchero W."/>
        </authorList>
    </citation>
    <scope>NUCLEOTIDE SEQUENCE [LARGE SCALE GENOMIC DNA]</scope>
    <source>
        <tissue evidence="3">Shoot tip</tissue>
    </source>
</reference>
<feature type="non-terminal residue" evidence="3">
    <location>
        <position position="302"/>
    </location>
</feature>
<keyword evidence="1" id="KW-0112">Calmodulin-binding</keyword>
<comment type="caution">
    <text evidence="3">The sequence shown here is derived from an EMBL/GenBank/DDBJ whole genome shotgun (WGS) entry which is preliminary data.</text>
</comment>
<organism evidence="3 4">
    <name type="scientific">Salix udensis</name>
    <dbReference type="NCBI Taxonomy" id="889485"/>
    <lineage>
        <taxon>Eukaryota</taxon>
        <taxon>Viridiplantae</taxon>
        <taxon>Streptophyta</taxon>
        <taxon>Embryophyta</taxon>
        <taxon>Tracheophyta</taxon>
        <taxon>Spermatophyta</taxon>
        <taxon>Magnoliopsida</taxon>
        <taxon>eudicotyledons</taxon>
        <taxon>Gunneridae</taxon>
        <taxon>Pentapetalae</taxon>
        <taxon>rosids</taxon>
        <taxon>fabids</taxon>
        <taxon>Malpighiales</taxon>
        <taxon>Salicaceae</taxon>
        <taxon>Saliceae</taxon>
        <taxon>Salix</taxon>
    </lineage>
</organism>
<evidence type="ECO:0000313" key="3">
    <source>
        <dbReference type="EMBL" id="KAJ6418382.1"/>
    </source>
</evidence>